<keyword evidence="2" id="KW-1185">Reference proteome</keyword>
<name>A0A834LEK0_RHOSS</name>
<organism evidence="1 2">
    <name type="scientific">Rhododendron simsii</name>
    <name type="common">Sims's rhododendron</name>
    <dbReference type="NCBI Taxonomy" id="118357"/>
    <lineage>
        <taxon>Eukaryota</taxon>
        <taxon>Viridiplantae</taxon>
        <taxon>Streptophyta</taxon>
        <taxon>Embryophyta</taxon>
        <taxon>Tracheophyta</taxon>
        <taxon>Spermatophyta</taxon>
        <taxon>Magnoliopsida</taxon>
        <taxon>eudicotyledons</taxon>
        <taxon>Gunneridae</taxon>
        <taxon>Pentapetalae</taxon>
        <taxon>asterids</taxon>
        <taxon>Ericales</taxon>
        <taxon>Ericaceae</taxon>
        <taxon>Ericoideae</taxon>
        <taxon>Rhodoreae</taxon>
        <taxon>Rhododendron</taxon>
    </lineage>
</organism>
<sequence>MKRGPQPGLQESLRSDARLLISPGPSSGTRGPNHHVCSFSAFFEQRGAVDENGVEQKGDVCFWYVKQGVIVEGQSFACFVTDGAWDKTTGREAAADWVEEQQLGQSFACFVPNLCVSSFISCDGGN</sequence>
<reference evidence="1" key="1">
    <citation type="submission" date="2019-11" db="EMBL/GenBank/DDBJ databases">
        <authorList>
            <person name="Liu Y."/>
            <person name="Hou J."/>
            <person name="Li T.-Q."/>
            <person name="Guan C.-H."/>
            <person name="Wu X."/>
            <person name="Wu H.-Z."/>
            <person name="Ling F."/>
            <person name="Zhang R."/>
            <person name="Shi X.-G."/>
            <person name="Ren J.-P."/>
            <person name="Chen E.-F."/>
            <person name="Sun J.-M."/>
        </authorList>
    </citation>
    <scope>NUCLEOTIDE SEQUENCE</scope>
    <source>
        <strain evidence="1">Adult_tree_wgs_1</strain>
        <tissue evidence="1">Leaves</tissue>
    </source>
</reference>
<evidence type="ECO:0000313" key="1">
    <source>
        <dbReference type="EMBL" id="KAF7132930.1"/>
    </source>
</evidence>
<dbReference type="Proteomes" id="UP000626092">
    <property type="component" value="Unassembled WGS sequence"/>
</dbReference>
<evidence type="ECO:0000313" key="2">
    <source>
        <dbReference type="Proteomes" id="UP000626092"/>
    </source>
</evidence>
<dbReference type="EMBL" id="WJXA01000009">
    <property type="protein sequence ID" value="KAF7132930.1"/>
    <property type="molecule type" value="Genomic_DNA"/>
</dbReference>
<comment type="caution">
    <text evidence="1">The sequence shown here is derived from an EMBL/GenBank/DDBJ whole genome shotgun (WGS) entry which is preliminary data.</text>
</comment>
<accession>A0A834LEK0</accession>
<dbReference type="AlphaFoldDB" id="A0A834LEK0"/>
<gene>
    <name evidence="1" type="ORF">RHSIM_Rhsim09G0034700</name>
</gene>
<protein>
    <submittedName>
        <fullName evidence="1">Uncharacterized protein</fullName>
    </submittedName>
</protein>
<proteinExistence type="predicted"/>